<accession>A0A9Q0VAW1</accession>
<name>A0A9Q0VAW1_SALPP</name>
<dbReference type="Proteomes" id="UP001151532">
    <property type="component" value="Chromosome 19"/>
</dbReference>
<dbReference type="AlphaFoldDB" id="A0A9Q0VAW1"/>
<dbReference type="EMBL" id="JAPFFK010000009">
    <property type="protein sequence ID" value="KAJ6745172.1"/>
    <property type="molecule type" value="Genomic_DNA"/>
</dbReference>
<dbReference type="InterPro" id="IPR031610">
    <property type="entry name" value="TIC110"/>
</dbReference>
<protein>
    <submittedName>
        <fullName evidence="1">Uncharacterized protein</fullName>
    </submittedName>
</protein>
<reference evidence="1" key="2">
    <citation type="journal article" date="2023" name="Int. J. Mol. Sci.">
        <title>De Novo Assembly and Annotation of 11 Diverse Shrub Willow (Salix) Genomes Reveals Novel Gene Organization in Sex-Linked Regions.</title>
        <authorList>
            <person name="Hyden B."/>
            <person name="Feng K."/>
            <person name="Yates T.B."/>
            <person name="Jawdy S."/>
            <person name="Cereghino C."/>
            <person name="Smart L.B."/>
            <person name="Muchero W."/>
        </authorList>
    </citation>
    <scope>NUCLEOTIDE SEQUENCE</scope>
    <source>
        <tissue evidence="1">Shoot tip</tissue>
    </source>
</reference>
<dbReference type="GO" id="GO:0061927">
    <property type="term" value="C:TOC-TIC supercomplex I"/>
    <property type="evidence" value="ECO:0007669"/>
    <property type="project" value="TreeGrafter"/>
</dbReference>
<reference evidence="1" key="1">
    <citation type="submission" date="2022-11" db="EMBL/GenBank/DDBJ databases">
        <authorList>
            <person name="Hyden B.L."/>
            <person name="Feng K."/>
            <person name="Yates T."/>
            <person name="Jawdy S."/>
            <person name="Smart L.B."/>
            <person name="Muchero W."/>
        </authorList>
    </citation>
    <scope>NUCLEOTIDE SEQUENCE</scope>
    <source>
        <tissue evidence="1">Shoot tip</tissue>
    </source>
</reference>
<evidence type="ECO:0000313" key="2">
    <source>
        <dbReference type="Proteomes" id="UP001151532"/>
    </source>
</evidence>
<dbReference type="PANTHER" id="PTHR34935:SF3">
    <property type="entry name" value="PROTEIN TIC110, CHLOROPLASTIC"/>
    <property type="match status" value="1"/>
</dbReference>
<sequence length="125" mass="14044">MGKPGQTEINLKDNLSERERADLYKTYLLYCLTGEVTRIPFGAQITTRKDDSEYLLLNQLGGILGLTVKEIVEVHRSLAEQAFRQQAEYLLGINDSTATALGEAKDSVFSVGAEEEKFVFYLDMM</sequence>
<evidence type="ECO:0000313" key="1">
    <source>
        <dbReference type="EMBL" id="KAJ6745172.1"/>
    </source>
</evidence>
<keyword evidence="2" id="KW-1185">Reference proteome</keyword>
<gene>
    <name evidence="1" type="ORF">OIU79_031345</name>
</gene>
<proteinExistence type="predicted"/>
<organism evidence="1 2">
    <name type="scientific">Salix purpurea</name>
    <name type="common">Purple osier willow</name>
    <dbReference type="NCBI Taxonomy" id="77065"/>
    <lineage>
        <taxon>Eukaryota</taxon>
        <taxon>Viridiplantae</taxon>
        <taxon>Streptophyta</taxon>
        <taxon>Embryophyta</taxon>
        <taxon>Tracheophyta</taxon>
        <taxon>Spermatophyta</taxon>
        <taxon>Magnoliopsida</taxon>
        <taxon>eudicotyledons</taxon>
        <taxon>Gunneridae</taxon>
        <taxon>Pentapetalae</taxon>
        <taxon>rosids</taxon>
        <taxon>fabids</taxon>
        <taxon>Malpighiales</taxon>
        <taxon>Salicaceae</taxon>
        <taxon>Saliceae</taxon>
        <taxon>Salix</taxon>
    </lineage>
</organism>
<dbReference type="GO" id="GO:0045037">
    <property type="term" value="P:protein import into chloroplast stroma"/>
    <property type="evidence" value="ECO:0007669"/>
    <property type="project" value="TreeGrafter"/>
</dbReference>
<dbReference type="PANTHER" id="PTHR34935">
    <property type="entry name" value="PROTEIN TIC110, CHLOROPLASTIC"/>
    <property type="match status" value="1"/>
</dbReference>
<dbReference type="OrthoDB" id="191196at2759"/>
<comment type="caution">
    <text evidence="1">The sequence shown here is derived from an EMBL/GenBank/DDBJ whole genome shotgun (WGS) entry which is preliminary data.</text>
</comment>